<dbReference type="Proteomes" id="UP000592342">
    <property type="component" value="Unassembled WGS sequence"/>
</dbReference>
<comment type="caution">
    <text evidence="2">The sequence shown here is derived from an EMBL/GenBank/DDBJ whole genome shotgun (WGS) entry which is preliminary data.</text>
</comment>
<sequence>MAIKSSIHADKQGASGEGEIASTTQLHTKKNKKERQWVDGVNKQCVANYNENGYLFFVNKCTFPVLVSYCIKQPIEEHKYLKCQAQKSGASRVGINYTRATLEVPGGSVSAGGTQTDDTELYIYLACRTDQIPVMYRPSENGEKYTVECLVTQN</sequence>
<proteinExistence type="predicted"/>
<reference evidence="2 3" key="1">
    <citation type="submission" date="2020-08" db="EMBL/GenBank/DDBJ databases">
        <title>Tigecycline and colistin resistance in Klebsiella pneumoniae.</title>
        <authorList>
            <person name="Ramesh N."/>
            <person name="Shanthini T."/>
            <person name="Prasanth M."/>
            <person name="Senthilkumar N."/>
            <person name="Meesala Krishna M."/>
            <person name="Guruswami G."/>
        </authorList>
    </citation>
    <scope>NUCLEOTIDE SEQUENCE [LARGE SCALE GENOMIC DNA]</scope>
    <source>
        <strain evidence="2 3">SHM 84</strain>
    </source>
</reference>
<organism evidence="2 3">
    <name type="scientific">Klebsiella pneumoniae</name>
    <dbReference type="NCBI Taxonomy" id="573"/>
    <lineage>
        <taxon>Bacteria</taxon>
        <taxon>Pseudomonadati</taxon>
        <taxon>Pseudomonadota</taxon>
        <taxon>Gammaproteobacteria</taxon>
        <taxon>Enterobacterales</taxon>
        <taxon>Enterobacteriaceae</taxon>
        <taxon>Klebsiella/Raoultella group</taxon>
        <taxon>Klebsiella</taxon>
        <taxon>Klebsiella pneumoniae complex</taxon>
    </lineage>
</organism>
<feature type="region of interest" description="Disordered" evidence="1">
    <location>
        <begin position="1"/>
        <end position="32"/>
    </location>
</feature>
<dbReference type="AlphaFoldDB" id="A0A7X1LND3"/>
<dbReference type="EMBL" id="JACLRA010000008">
    <property type="protein sequence ID" value="MBC2863394.1"/>
    <property type="molecule type" value="Genomic_DNA"/>
</dbReference>
<evidence type="ECO:0000313" key="2">
    <source>
        <dbReference type="EMBL" id="MBC2863394.1"/>
    </source>
</evidence>
<accession>A0A7X1LND3</accession>
<gene>
    <name evidence="2" type="ORF">H7U16_27825</name>
</gene>
<evidence type="ECO:0000313" key="3">
    <source>
        <dbReference type="Proteomes" id="UP000592342"/>
    </source>
</evidence>
<protein>
    <submittedName>
        <fullName evidence="2">Uncharacterized protein</fullName>
    </submittedName>
</protein>
<evidence type="ECO:0000256" key="1">
    <source>
        <dbReference type="SAM" id="MobiDB-lite"/>
    </source>
</evidence>
<name>A0A7X1LND3_KLEPN</name>